<comment type="catalytic activity">
    <reaction evidence="9">
        <text>L-serine + acetyl-CoA = O-acetyl-L-serine + CoA</text>
        <dbReference type="Rhea" id="RHEA:24560"/>
        <dbReference type="ChEBI" id="CHEBI:33384"/>
        <dbReference type="ChEBI" id="CHEBI:57287"/>
        <dbReference type="ChEBI" id="CHEBI:57288"/>
        <dbReference type="ChEBI" id="CHEBI:58340"/>
        <dbReference type="EC" id="2.3.1.30"/>
    </reaction>
</comment>
<keyword evidence="6 11" id="KW-0808">Transferase</keyword>
<dbReference type="EC" id="2.3.1.30" evidence="3"/>
<evidence type="ECO:0000256" key="2">
    <source>
        <dbReference type="ARBA" id="ARBA00007274"/>
    </source>
</evidence>
<dbReference type="InterPro" id="IPR005881">
    <property type="entry name" value="Ser_O-AcTrfase"/>
</dbReference>
<evidence type="ECO:0000256" key="6">
    <source>
        <dbReference type="ARBA" id="ARBA00022679"/>
    </source>
</evidence>
<keyword evidence="7" id="KW-0677">Repeat</keyword>
<dbReference type="GO" id="GO:0009001">
    <property type="term" value="F:serine O-acetyltransferase activity"/>
    <property type="evidence" value="ECO:0007669"/>
    <property type="project" value="UniProtKB-EC"/>
</dbReference>
<gene>
    <name evidence="11" type="primary">cysE</name>
    <name evidence="11" type="ORF">HHL09_04610</name>
</gene>
<dbReference type="InterPro" id="IPR045304">
    <property type="entry name" value="LbH_SAT"/>
</dbReference>
<evidence type="ECO:0000256" key="8">
    <source>
        <dbReference type="ARBA" id="ARBA00023315"/>
    </source>
</evidence>
<dbReference type="PROSITE" id="PS00101">
    <property type="entry name" value="HEXAPEP_TRANSFERASES"/>
    <property type="match status" value="1"/>
</dbReference>
<dbReference type="InterPro" id="IPR053376">
    <property type="entry name" value="Serine_acetyltransferase"/>
</dbReference>
<dbReference type="Pfam" id="PF00132">
    <property type="entry name" value="Hexapep"/>
    <property type="match status" value="1"/>
</dbReference>
<organism evidence="11 12">
    <name type="scientific">Luteolibacter luteus</name>
    <dbReference type="NCBI Taxonomy" id="2728835"/>
    <lineage>
        <taxon>Bacteria</taxon>
        <taxon>Pseudomonadati</taxon>
        <taxon>Verrucomicrobiota</taxon>
        <taxon>Verrucomicrobiia</taxon>
        <taxon>Verrucomicrobiales</taxon>
        <taxon>Verrucomicrobiaceae</taxon>
        <taxon>Luteolibacter</taxon>
    </lineage>
</organism>
<dbReference type="FunFam" id="2.160.10.10:FF:000002">
    <property type="entry name" value="Serine acetyltransferase"/>
    <property type="match status" value="1"/>
</dbReference>
<dbReference type="UniPathway" id="UPA00136">
    <property type="reaction ID" value="UER00199"/>
</dbReference>
<name>A0A858RT41_9BACT</name>
<proteinExistence type="inferred from homology"/>
<feature type="domain" description="Serine acetyltransferase N-terminal" evidence="10">
    <location>
        <begin position="30"/>
        <end position="134"/>
    </location>
</feature>
<dbReference type="PANTHER" id="PTHR42811">
    <property type="entry name" value="SERINE ACETYLTRANSFERASE"/>
    <property type="match status" value="1"/>
</dbReference>
<evidence type="ECO:0000256" key="4">
    <source>
        <dbReference type="ARBA" id="ARBA00018522"/>
    </source>
</evidence>
<comment type="similarity">
    <text evidence="2">Belongs to the transferase hexapeptide repeat family.</text>
</comment>
<evidence type="ECO:0000259" key="10">
    <source>
        <dbReference type="SMART" id="SM00971"/>
    </source>
</evidence>
<dbReference type="SMART" id="SM00971">
    <property type="entry name" value="SATase_N"/>
    <property type="match status" value="1"/>
</dbReference>
<dbReference type="Gene3D" id="1.10.3130.10">
    <property type="entry name" value="serine acetyltransferase, domain 1"/>
    <property type="match status" value="1"/>
</dbReference>
<comment type="pathway">
    <text evidence="1">Amino-acid biosynthesis; L-cysteine biosynthesis; L-cysteine from L-serine: step 1/2.</text>
</comment>
<keyword evidence="12" id="KW-1185">Reference proteome</keyword>
<evidence type="ECO:0000256" key="1">
    <source>
        <dbReference type="ARBA" id="ARBA00004876"/>
    </source>
</evidence>
<dbReference type="Pfam" id="PF06426">
    <property type="entry name" value="SATase_N"/>
    <property type="match status" value="1"/>
</dbReference>
<dbReference type="NCBIfam" id="TIGR01172">
    <property type="entry name" value="cysE"/>
    <property type="match status" value="1"/>
</dbReference>
<dbReference type="InterPro" id="IPR011004">
    <property type="entry name" value="Trimer_LpxA-like_sf"/>
</dbReference>
<accession>A0A858RT41</accession>
<keyword evidence="5" id="KW-0028">Amino-acid biosynthesis</keyword>
<evidence type="ECO:0000256" key="5">
    <source>
        <dbReference type="ARBA" id="ARBA00022605"/>
    </source>
</evidence>
<dbReference type="GO" id="GO:0005737">
    <property type="term" value="C:cytoplasm"/>
    <property type="evidence" value="ECO:0007669"/>
    <property type="project" value="InterPro"/>
</dbReference>
<evidence type="ECO:0000256" key="9">
    <source>
        <dbReference type="ARBA" id="ARBA00049486"/>
    </source>
</evidence>
<keyword evidence="8 11" id="KW-0012">Acyltransferase</keyword>
<dbReference type="CDD" id="cd03354">
    <property type="entry name" value="LbH_SAT"/>
    <property type="match status" value="1"/>
</dbReference>
<evidence type="ECO:0000256" key="3">
    <source>
        <dbReference type="ARBA" id="ARBA00013266"/>
    </source>
</evidence>
<evidence type="ECO:0000313" key="11">
    <source>
        <dbReference type="EMBL" id="QJE99193.1"/>
    </source>
</evidence>
<dbReference type="InterPro" id="IPR001451">
    <property type="entry name" value="Hexapep"/>
</dbReference>
<dbReference type="Proteomes" id="UP000501812">
    <property type="component" value="Chromosome"/>
</dbReference>
<sequence length="296" mass="31673">MEAKQHTGEGGGSAKVVRLCQSAENDVASVWEWIREDAVGVMGREPQLRPLLEDVVLKQPCLGAALGVRLARKLAREDMSREELGPLLAGILRGDDHLVAAAARDLRAIVDRDPACDSPLHPLLFFKGFMAISTYRVSHHLWQHGRKELALYFQSLASEVFAVDIHPAARIGCGILLDHATSFVVGETAIIEDNVSILHEVTLGGTGKETGDRHPIVRSGVLLGAGAKILGRVELGEGAKVGAGSVVLTDVRPHTTVAGVPAVVVGVSREDAPALEMDQRLGCRGHEEEAVLHFSI</sequence>
<evidence type="ECO:0000256" key="7">
    <source>
        <dbReference type="ARBA" id="ARBA00022737"/>
    </source>
</evidence>
<dbReference type="NCBIfam" id="NF041874">
    <property type="entry name" value="EPS_EpsC"/>
    <property type="match status" value="1"/>
</dbReference>
<evidence type="ECO:0000313" key="12">
    <source>
        <dbReference type="Proteomes" id="UP000501812"/>
    </source>
</evidence>
<dbReference type="GO" id="GO:0006535">
    <property type="term" value="P:cysteine biosynthetic process from serine"/>
    <property type="evidence" value="ECO:0007669"/>
    <property type="project" value="InterPro"/>
</dbReference>
<protein>
    <recommendedName>
        <fullName evidence="4">Serine acetyltransferase</fullName>
        <ecNumber evidence="3">2.3.1.30</ecNumber>
    </recommendedName>
</protein>
<dbReference type="InterPro" id="IPR042122">
    <property type="entry name" value="Ser_AcTrfase_N_sf"/>
</dbReference>
<dbReference type="KEGG" id="luo:HHL09_04610"/>
<reference evidence="11 12" key="1">
    <citation type="submission" date="2020-04" db="EMBL/GenBank/DDBJ databases">
        <title>Luteolibacter sp. G-1-1-1 isolated from soil.</title>
        <authorList>
            <person name="Dahal R.H."/>
        </authorList>
    </citation>
    <scope>NUCLEOTIDE SEQUENCE [LARGE SCALE GENOMIC DNA]</scope>
    <source>
        <strain evidence="11 12">G-1-1-1</strain>
    </source>
</reference>
<dbReference type="AlphaFoldDB" id="A0A858RT41"/>
<dbReference type="InterPro" id="IPR010493">
    <property type="entry name" value="Ser_AcTrfase_N"/>
</dbReference>
<dbReference type="EMBL" id="CP051774">
    <property type="protein sequence ID" value="QJE99193.1"/>
    <property type="molecule type" value="Genomic_DNA"/>
</dbReference>
<dbReference type="Gene3D" id="2.160.10.10">
    <property type="entry name" value="Hexapeptide repeat proteins"/>
    <property type="match status" value="1"/>
</dbReference>
<dbReference type="InterPro" id="IPR018357">
    <property type="entry name" value="Hexapep_transf_CS"/>
</dbReference>
<dbReference type="SUPFAM" id="SSF51161">
    <property type="entry name" value="Trimeric LpxA-like enzymes"/>
    <property type="match status" value="1"/>
</dbReference>